<dbReference type="AlphaFoldDB" id="A0A934TX40"/>
<dbReference type="EMBL" id="JAEPWM010000013">
    <property type="protein sequence ID" value="MBK6009027.1"/>
    <property type="molecule type" value="Genomic_DNA"/>
</dbReference>
<accession>A0A934TX40</accession>
<sequence>MARTRALAARAFHGGAQMTNEQSLPTRGRWSVQAVLLRLAYALLAAWAVGIGVAAWQLDGWREDLSRILLQMKADANFRARAPTREAVDPEWYRRKALALLAATDRLQHDSAWTAFLPGSWHAFDPLERQVQARLGREFNEIVVETVRRELYAHASHLTGVPLARGSGELRGGECQSPVPSNLERRLTAAPEDLPEFVAVTDYVTDVERLDAAVQSFFSLQASGGGPEQLRRLVGYTLGKELPGALEGAARMFRSSEEVRIEPVLMQARLQSATRCSLAKAMAALHTRLLNTNDLFALEQGYVERSNGLFRPSARLAGFDRTLERYRAVHALLEDQHALLAKGRNDWMGQGTLQLGSAYQKVIQRIAATRLLGPESVEQLQSQSGAAFAEFRRQFEQAFDNGGEPGVVWLADEKRFGLSPERAALRQGLGALLKASFMTDAAPAASSKNAPESASLAKVLPAARALAAERAEVVARVVPLFPSDAQAGVLRVVDARVSELIYQQAFRSLKASWPAEGAAAADLGTLKQQREEVLALQAVLKQTGGAGFGERLVATLDGELLRRLAVLDDELERQPLESARSRDFAWWQGDTLPLAETLGAADAGANTAPSFGRSAARLTRLAQEAQPLLALASPALAQDPAARRWIDLKAELDRYAAHASDSSLLRLESFVAALGPDLRRENCAERLAANAPPQGGDDEIAQRQRELHQALTQRCLELRMQATATAGVTVP</sequence>
<keyword evidence="1" id="KW-0472">Membrane</keyword>
<reference evidence="2" key="2">
    <citation type="submission" date="2021-01" db="EMBL/GenBank/DDBJ databases">
        <authorList>
            <person name="Kang M."/>
        </authorList>
    </citation>
    <scope>NUCLEOTIDE SEQUENCE</scope>
    <source>
        <strain evidence="2">KACC 17527</strain>
    </source>
</reference>
<keyword evidence="1" id="KW-1133">Transmembrane helix</keyword>
<dbReference type="Proteomes" id="UP000630528">
    <property type="component" value="Unassembled WGS sequence"/>
</dbReference>
<evidence type="ECO:0000313" key="2">
    <source>
        <dbReference type="EMBL" id="MBK6009027.1"/>
    </source>
</evidence>
<name>A0A934TX40_9BURK</name>
<proteinExistence type="predicted"/>
<protein>
    <recommendedName>
        <fullName evidence="4">IcmF-related domain-containing protein</fullName>
    </recommendedName>
</protein>
<keyword evidence="1" id="KW-0812">Transmembrane</keyword>
<feature type="transmembrane region" description="Helical" evidence="1">
    <location>
        <begin position="35"/>
        <end position="58"/>
    </location>
</feature>
<evidence type="ECO:0000313" key="3">
    <source>
        <dbReference type="Proteomes" id="UP000630528"/>
    </source>
</evidence>
<reference evidence="2" key="1">
    <citation type="journal article" date="2012" name="J. Microbiol. Biotechnol.">
        <title>Ramlibacter ginsenosidimutans sp. nov., with ginsenoside-converting activity.</title>
        <authorList>
            <person name="Wang L."/>
            <person name="An D.S."/>
            <person name="Kim S.G."/>
            <person name="Jin F.X."/>
            <person name="Kim S.C."/>
            <person name="Lee S.T."/>
            <person name="Im W.T."/>
        </authorList>
    </citation>
    <scope>NUCLEOTIDE SEQUENCE</scope>
    <source>
        <strain evidence="2">KACC 17527</strain>
    </source>
</reference>
<comment type="caution">
    <text evidence="2">The sequence shown here is derived from an EMBL/GenBank/DDBJ whole genome shotgun (WGS) entry which is preliminary data.</text>
</comment>
<dbReference type="RefSeq" id="WP_201177221.1">
    <property type="nucleotide sequence ID" value="NZ_JAEPWM010000013.1"/>
</dbReference>
<gene>
    <name evidence="2" type="ORF">JJB11_23255</name>
</gene>
<evidence type="ECO:0000256" key="1">
    <source>
        <dbReference type="SAM" id="Phobius"/>
    </source>
</evidence>
<evidence type="ECO:0008006" key="4">
    <source>
        <dbReference type="Google" id="ProtNLM"/>
    </source>
</evidence>
<organism evidence="2 3">
    <name type="scientific">Ramlibacter ginsenosidimutans</name>
    <dbReference type="NCBI Taxonomy" id="502333"/>
    <lineage>
        <taxon>Bacteria</taxon>
        <taxon>Pseudomonadati</taxon>
        <taxon>Pseudomonadota</taxon>
        <taxon>Betaproteobacteria</taxon>
        <taxon>Burkholderiales</taxon>
        <taxon>Comamonadaceae</taxon>
        <taxon>Ramlibacter</taxon>
    </lineage>
</organism>
<keyword evidence="3" id="KW-1185">Reference proteome</keyword>